<dbReference type="PANTHER" id="PTHR47964:SF1">
    <property type="entry name" value="ATP-DEPENDENT DNA HELICASE HOMOLOG RECG, CHLOROPLASTIC"/>
    <property type="match status" value="1"/>
</dbReference>
<dbReference type="KEGG" id="pluf:LFWB_2530"/>
<proteinExistence type="predicted"/>
<evidence type="ECO:0000259" key="9">
    <source>
        <dbReference type="PROSITE" id="PS51194"/>
    </source>
</evidence>
<keyword evidence="6" id="KW-0238">DNA-binding</keyword>
<dbReference type="InterPro" id="IPR014001">
    <property type="entry name" value="Helicase_ATP-bd"/>
</dbReference>
<dbReference type="GO" id="GO:0005524">
    <property type="term" value="F:ATP binding"/>
    <property type="evidence" value="ECO:0007669"/>
    <property type="project" value="UniProtKB-KW"/>
</dbReference>
<evidence type="ECO:0000313" key="10">
    <source>
        <dbReference type="EMBL" id="QTX02823.1"/>
    </source>
</evidence>
<dbReference type="RefSeq" id="WP_246454238.1">
    <property type="nucleotide sequence ID" value="NZ_CP054393.1"/>
</dbReference>
<dbReference type="SMART" id="SM00490">
    <property type="entry name" value="HELICc"/>
    <property type="match status" value="1"/>
</dbReference>
<dbReference type="GO" id="GO:0006281">
    <property type="term" value="P:DNA repair"/>
    <property type="evidence" value="ECO:0007669"/>
    <property type="project" value="UniProtKB-KW"/>
</dbReference>
<dbReference type="SUPFAM" id="SSF52540">
    <property type="entry name" value="P-loop containing nucleoside triphosphate hydrolases"/>
    <property type="match status" value="2"/>
</dbReference>
<dbReference type="InterPro" id="IPR047112">
    <property type="entry name" value="RecG/Mfd"/>
</dbReference>
<dbReference type="Gene3D" id="3.40.50.300">
    <property type="entry name" value="P-loop containing nucleotide triphosphate hydrolases"/>
    <property type="match status" value="2"/>
</dbReference>
<dbReference type="InterPro" id="IPR001650">
    <property type="entry name" value="Helicase_C-like"/>
</dbReference>
<keyword evidence="5" id="KW-0067">ATP-binding</keyword>
<evidence type="ECO:0000256" key="1">
    <source>
        <dbReference type="ARBA" id="ARBA00022741"/>
    </source>
</evidence>
<dbReference type="SMART" id="SM00487">
    <property type="entry name" value="DEXDc"/>
    <property type="match status" value="1"/>
</dbReference>
<evidence type="ECO:0000256" key="5">
    <source>
        <dbReference type="ARBA" id="ARBA00022840"/>
    </source>
</evidence>
<keyword evidence="4 10" id="KW-0347">Helicase</keyword>
<dbReference type="Pfam" id="PF00270">
    <property type="entry name" value="DEAD"/>
    <property type="match status" value="1"/>
</dbReference>
<dbReference type="PROSITE" id="PS51192">
    <property type="entry name" value="HELICASE_ATP_BIND_1"/>
    <property type="match status" value="1"/>
</dbReference>
<dbReference type="InterPro" id="IPR027417">
    <property type="entry name" value="P-loop_NTPase"/>
</dbReference>
<keyword evidence="11" id="KW-1185">Reference proteome</keyword>
<dbReference type="EMBL" id="CP054393">
    <property type="protein sequence ID" value="QTX02823.1"/>
    <property type="molecule type" value="Genomic_DNA"/>
</dbReference>
<sequence length="505" mass="58737">MNGNIKDKIKPIYKIIGISDEVIQKKIAKIIQHPGFQIKENLNENILKKYNLINRKEAFKNIHLPKNRKMLNEAIKRFKYEEAFFIIEKWCKEIKLIPKEPLKYNINFIKQMIKNIPFQLTDDQKKIVNEIYQDFKKNYSTKRLIQGDVGSGKTIIAFIASLAVIDLNRQVSMMAPTEILAQQHYLNFKKLFPQIKSIFITSKSKNKKDIIELIKQNHYKMIFGTHLLANINFSKLGLVIIDEIHKFGTNIQNKIITKNITSDVIYLTATPIPKTLAVIYFGLLNVSVLDKKHSKEKNIITKKCLLKETIPLIKKNQNRDEQTYIVVPAIKDNNKKFNIENISIWLKNENITNIYILHSEQKPEIKEQTMQSFTNDKRGILLATSIIEVGIDITNATTMIILGAEYFGLSQLHQLRGRIGRNNKKNYCFLIFHKDNERLGILEKENSGFNLSKIDFRKRGPGDFVGTKQSGFLKYNFLNISEDFSIIFQIQKDFKNLLNLKKEVI</sequence>
<protein>
    <submittedName>
        <fullName evidence="10">ATP-dependent DNA helicase</fullName>
    </submittedName>
</protein>
<reference evidence="10" key="1">
    <citation type="submission" date="2020-06" db="EMBL/GenBank/DDBJ databases">
        <title>Complete genome sequence of Candidatus Phytoplasma luffae NCHU2019.</title>
        <authorList>
            <person name="Cho S.-T."/>
            <person name="Tan C.-M."/>
            <person name="Li J.-R."/>
            <person name="Chien Y.-Y."/>
            <person name="Chiu Y.-C."/>
            <person name="Yang J.-Y."/>
            <person name="Kuo C.-H."/>
        </authorList>
    </citation>
    <scope>NUCLEOTIDE SEQUENCE</scope>
    <source>
        <strain evidence="10">NCHU2019</strain>
    </source>
</reference>
<dbReference type="GO" id="GO:0003678">
    <property type="term" value="F:DNA helicase activity"/>
    <property type="evidence" value="ECO:0007669"/>
    <property type="project" value="TreeGrafter"/>
</dbReference>
<evidence type="ECO:0000256" key="2">
    <source>
        <dbReference type="ARBA" id="ARBA00022763"/>
    </source>
</evidence>
<accession>A0A975FI64</accession>
<feature type="domain" description="Helicase ATP-binding" evidence="8">
    <location>
        <begin position="134"/>
        <end position="289"/>
    </location>
</feature>
<keyword evidence="2" id="KW-0227">DNA damage</keyword>
<evidence type="ECO:0000259" key="8">
    <source>
        <dbReference type="PROSITE" id="PS51192"/>
    </source>
</evidence>
<keyword evidence="1" id="KW-0547">Nucleotide-binding</keyword>
<dbReference type="Pfam" id="PF00271">
    <property type="entry name" value="Helicase_C"/>
    <property type="match status" value="1"/>
</dbReference>
<name>A0A975FI64_LOWBP</name>
<feature type="domain" description="Helicase C-terminal" evidence="9">
    <location>
        <begin position="305"/>
        <end position="462"/>
    </location>
</feature>
<gene>
    <name evidence="10" type="primary">recG</name>
    <name evidence="10" type="ORF">LFWB_2530</name>
</gene>
<dbReference type="Proteomes" id="UP000672038">
    <property type="component" value="Chromosome"/>
</dbReference>
<dbReference type="PANTHER" id="PTHR47964">
    <property type="entry name" value="ATP-DEPENDENT DNA HELICASE HOMOLOG RECG, CHLOROPLASTIC"/>
    <property type="match status" value="1"/>
</dbReference>
<evidence type="ECO:0000256" key="4">
    <source>
        <dbReference type="ARBA" id="ARBA00022806"/>
    </source>
</evidence>
<dbReference type="InterPro" id="IPR011545">
    <property type="entry name" value="DEAD/DEAH_box_helicase_dom"/>
</dbReference>
<evidence type="ECO:0000256" key="6">
    <source>
        <dbReference type="ARBA" id="ARBA00023125"/>
    </source>
</evidence>
<evidence type="ECO:0000313" key="11">
    <source>
        <dbReference type="Proteomes" id="UP000672038"/>
    </source>
</evidence>
<dbReference type="GO" id="GO:0003677">
    <property type="term" value="F:DNA binding"/>
    <property type="evidence" value="ECO:0007669"/>
    <property type="project" value="UniProtKB-KW"/>
</dbReference>
<keyword evidence="3" id="KW-0378">Hydrolase</keyword>
<dbReference type="AlphaFoldDB" id="A0A975FI64"/>
<dbReference type="PROSITE" id="PS51194">
    <property type="entry name" value="HELICASE_CTER"/>
    <property type="match status" value="1"/>
</dbReference>
<evidence type="ECO:0000256" key="7">
    <source>
        <dbReference type="ARBA" id="ARBA00023204"/>
    </source>
</evidence>
<evidence type="ECO:0000256" key="3">
    <source>
        <dbReference type="ARBA" id="ARBA00022801"/>
    </source>
</evidence>
<keyword evidence="7" id="KW-0234">DNA repair</keyword>
<organism evidence="10 11">
    <name type="scientific">Loofah witches'-broom phytoplasma</name>
    <dbReference type="NCBI Taxonomy" id="35773"/>
    <lineage>
        <taxon>Bacteria</taxon>
        <taxon>Bacillati</taxon>
        <taxon>Mycoplasmatota</taxon>
        <taxon>Mollicutes</taxon>
        <taxon>Acholeplasmatales</taxon>
        <taxon>Acholeplasmataceae</taxon>
        <taxon>Candidatus Phytoplasma</taxon>
        <taxon>16SrVIII (Loofah witches'-broom group)</taxon>
    </lineage>
</organism>
<dbReference type="GO" id="GO:0016787">
    <property type="term" value="F:hydrolase activity"/>
    <property type="evidence" value="ECO:0007669"/>
    <property type="project" value="UniProtKB-KW"/>
</dbReference>